<sequence length="540" mass="58330">MNIKSILPILDWLPNYNKQHFKGDLNAGITVGIMLIPQGMAYAMLAGLPPIYGLYAAIVPQLIYAIFGTSRQLGVGPVAMDSLLVAVTVSQLAQVESTEYINFAILLALMVGAIQLLMGFLRLGALVNFLSHPVISGFTSAAAIIISVSQLKYLMGVDAVRGQFLYDILAAATQHIGETNLYTLAIGLSGMLIILLAKKFTPSIPAPLIVVISGILAVWGLGLDQVGVSIVKEIPEGLPMPQIPSLLFDFASIQKLLPSALTIALIAFMEAIAVSKAIQARHNDYKIDPNQELIALGMSNAVGSFFQSFPGTGGFSRSAVNDQAGAKTNLAAIISASFVILTLLFLTPLFYYLPKAVLASIIMVAVLKLISVQDAIDLWKKGHKRDLFILIATFLVTLFIGIQKGILAGVLLSVIGTLYDTLYPSIVLNDTLLDLPKNTLIIRFEEQLYFANSNHFTEKMETILEQTMATQKEQPIEYAILDGTHIHKIDSTGEKALESMLKLYQEQGIPLILVGMPSECPKASFPSINAAIKANKTLTV</sequence>
<feature type="transmembrane region" description="Helical" evidence="5">
    <location>
        <begin position="51"/>
        <end position="67"/>
    </location>
</feature>
<dbReference type="InterPro" id="IPR011547">
    <property type="entry name" value="SLC26A/SulP_dom"/>
</dbReference>
<dbReference type="InterPro" id="IPR002645">
    <property type="entry name" value="STAS_dom"/>
</dbReference>
<protein>
    <submittedName>
        <fullName evidence="7">Sulfate permease</fullName>
    </submittedName>
</protein>
<evidence type="ECO:0000313" key="7">
    <source>
        <dbReference type="EMBL" id="CAA6828588.1"/>
    </source>
</evidence>
<feature type="transmembrane region" description="Helical" evidence="5">
    <location>
        <begin position="25"/>
        <end position="45"/>
    </location>
</feature>
<dbReference type="EMBL" id="CACVAQ010000433">
    <property type="protein sequence ID" value="CAA6828588.1"/>
    <property type="molecule type" value="Genomic_DNA"/>
</dbReference>
<dbReference type="InterPro" id="IPR018045">
    <property type="entry name" value="S04_transporter_CS"/>
</dbReference>
<keyword evidence="4 5" id="KW-0472">Membrane</keyword>
<dbReference type="GO" id="GO:0008271">
    <property type="term" value="F:secondary active sulfate transmembrane transporter activity"/>
    <property type="evidence" value="ECO:0007669"/>
    <property type="project" value="InterPro"/>
</dbReference>
<feature type="transmembrane region" description="Helical" evidence="5">
    <location>
        <begin position="357"/>
        <end position="376"/>
    </location>
</feature>
<dbReference type="Gene3D" id="3.30.750.24">
    <property type="entry name" value="STAS domain"/>
    <property type="match status" value="1"/>
</dbReference>
<keyword evidence="2 5" id="KW-0812">Transmembrane</keyword>
<evidence type="ECO:0000256" key="2">
    <source>
        <dbReference type="ARBA" id="ARBA00022692"/>
    </source>
</evidence>
<dbReference type="NCBIfam" id="TIGR00815">
    <property type="entry name" value="sulP"/>
    <property type="match status" value="1"/>
</dbReference>
<dbReference type="PANTHER" id="PTHR11814">
    <property type="entry name" value="SULFATE TRANSPORTER"/>
    <property type="match status" value="1"/>
</dbReference>
<evidence type="ECO:0000256" key="5">
    <source>
        <dbReference type="SAM" id="Phobius"/>
    </source>
</evidence>
<proteinExistence type="predicted"/>
<evidence type="ECO:0000256" key="4">
    <source>
        <dbReference type="ARBA" id="ARBA00023136"/>
    </source>
</evidence>
<dbReference type="AlphaFoldDB" id="A0A6S6UA65"/>
<dbReference type="PROSITE" id="PS01130">
    <property type="entry name" value="SLC26A"/>
    <property type="match status" value="1"/>
</dbReference>
<feature type="transmembrane region" description="Helical" evidence="5">
    <location>
        <begin position="256"/>
        <end position="274"/>
    </location>
</feature>
<dbReference type="InterPro" id="IPR036513">
    <property type="entry name" value="STAS_dom_sf"/>
</dbReference>
<feature type="transmembrane region" description="Helical" evidence="5">
    <location>
        <begin position="100"/>
        <end position="121"/>
    </location>
</feature>
<feature type="transmembrane region" description="Helical" evidence="5">
    <location>
        <begin position="388"/>
        <end position="419"/>
    </location>
</feature>
<name>A0A6S6UA65_9BACT</name>
<feature type="transmembrane region" description="Helical" evidence="5">
    <location>
        <begin position="204"/>
        <end position="222"/>
    </location>
</feature>
<feature type="domain" description="STAS" evidence="6">
    <location>
        <begin position="429"/>
        <end position="519"/>
    </location>
</feature>
<dbReference type="Pfam" id="PF01740">
    <property type="entry name" value="STAS"/>
    <property type="match status" value="1"/>
</dbReference>
<dbReference type="Pfam" id="PF00916">
    <property type="entry name" value="Sulfate_transp"/>
    <property type="match status" value="1"/>
</dbReference>
<feature type="transmembrane region" description="Helical" evidence="5">
    <location>
        <begin position="330"/>
        <end position="351"/>
    </location>
</feature>
<feature type="transmembrane region" description="Helical" evidence="5">
    <location>
        <begin position="179"/>
        <end position="197"/>
    </location>
</feature>
<organism evidence="7">
    <name type="scientific">uncultured Aureispira sp</name>
    <dbReference type="NCBI Taxonomy" id="1331704"/>
    <lineage>
        <taxon>Bacteria</taxon>
        <taxon>Pseudomonadati</taxon>
        <taxon>Bacteroidota</taxon>
        <taxon>Saprospiria</taxon>
        <taxon>Saprospirales</taxon>
        <taxon>Saprospiraceae</taxon>
        <taxon>Aureispira</taxon>
        <taxon>environmental samples</taxon>
    </lineage>
</organism>
<dbReference type="GO" id="GO:0016020">
    <property type="term" value="C:membrane"/>
    <property type="evidence" value="ECO:0007669"/>
    <property type="project" value="UniProtKB-SubCell"/>
</dbReference>
<dbReference type="InterPro" id="IPR001902">
    <property type="entry name" value="SLC26A/SulP_fam"/>
</dbReference>
<comment type="subcellular location">
    <subcellularLocation>
        <location evidence="1">Membrane</location>
        <topology evidence="1">Multi-pass membrane protein</topology>
    </subcellularLocation>
</comment>
<accession>A0A6S6UA65</accession>
<feature type="transmembrane region" description="Helical" evidence="5">
    <location>
        <begin position="74"/>
        <end position="94"/>
    </location>
</feature>
<reference evidence="7" key="1">
    <citation type="submission" date="2020-01" db="EMBL/GenBank/DDBJ databases">
        <authorList>
            <person name="Meier V. D."/>
            <person name="Meier V D."/>
        </authorList>
    </citation>
    <scope>NUCLEOTIDE SEQUENCE</scope>
    <source>
        <strain evidence="7">HLG_WM_MAG_10</strain>
    </source>
</reference>
<evidence type="ECO:0000256" key="3">
    <source>
        <dbReference type="ARBA" id="ARBA00022989"/>
    </source>
</evidence>
<evidence type="ECO:0000256" key="1">
    <source>
        <dbReference type="ARBA" id="ARBA00004141"/>
    </source>
</evidence>
<dbReference type="PROSITE" id="PS50801">
    <property type="entry name" value="STAS"/>
    <property type="match status" value="1"/>
</dbReference>
<dbReference type="SUPFAM" id="SSF52091">
    <property type="entry name" value="SpoIIaa-like"/>
    <property type="match status" value="1"/>
</dbReference>
<dbReference type="CDD" id="cd07042">
    <property type="entry name" value="STAS_SulP_like_sulfate_transporter"/>
    <property type="match status" value="1"/>
</dbReference>
<keyword evidence="3 5" id="KW-1133">Transmembrane helix</keyword>
<gene>
    <name evidence="7" type="ORF">HELGO_WM22649</name>
</gene>
<evidence type="ECO:0000259" key="6">
    <source>
        <dbReference type="PROSITE" id="PS50801"/>
    </source>
</evidence>
<feature type="transmembrane region" description="Helical" evidence="5">
    <location>
        <begin position="133"/>
        <end position="155"/>
    </location>
</feature>